<sequence length="160" mass="17966">MTCSKRTHKELTFRTSCKCITISTRLRRHFEGERWEKNGNFSLSAVLVSSFCCFVDYVHTFSVLLFLVSNLPHALLRKEMGLKAGLCKMKTYRNSISKFERTESLGVGLPWSPEASEFPEYENKPSASPTFLMKTSLGAREMLSTPSSCNSSSAEAGLFV</sequence>
<keyword evidence="1" id="KW-1133">Transmembrane helix</keyword>
<name>A0AAV8YQ44_9CUCU</name>
<comment type="caution">
    <text evidence="2">The sequence shown here is derived from an EMBL/GenBank/DDBJ whole genome shotgun (WGS) entry which is preliminary data.</text>
</comment>
<reference evidence="2" key="1">
    <citation type="journal article" date="2023" name="Insect Mol. Biol.">
        <title>Genome sequencing provides insights into the evolution of gene families encoding plant cell wall-degrading enzymes in longhorned beetles.</title>
        <authorList>
            <person name="Shin N.R."/>
            <person name="Okamura Y."/>
            <person name="Kirsch R."/>
            <person name="Pauchet Y."/>
        </authorList>
    </citation>
    <scope>NUCLEOTIDE SEQUENCE</scope>
    <source>
        <strain evidence="2">AMC_N1</strain>
    </source>
</reference>
<accession>A0AAV8YQ44</accession>
<dbReference type="EMBL" id="JAPWTK010000055">
    <property type="protein sequence ID" value="KAJ8953570.1"/>
    <property type="molecule type" value="Genomic_DNA"/>
</dbReference>
<keyword evidence="1" id="KW-0472">Membrane</keyword>
<evidence type="ECO:0000313" key="2">
    <source>
        <dbReference type="EMBL" id="KAJ8953570.1"/>
    </source>
</evidence>
<feature type="transmembrane region" description="Helical" evidence="1">
    <location>
        <begin position="41"/>
        <end position="68"/>
    </location>
</feature>
<evidence type="ECO:0000313" key="3">
    <source>
        <dbReference type="Proteomes" id="UP001162162"/>
    </source>
</evidence>
<dbReference type="AlphaFoldDB" id="A0AAV8YQ44"/>
<keyword evidence="1" id="KW-0812">Transmembrane</keyword>
<organism evidence="2 3">
    <name type="scientific">Aromia moschata</name>
    <dbReference type="NCBI Taxonomy" id="1265417"/>
    <lineage>
        <taxon>Eukaryota</taxon>
        <taxon>Metazoa</taxon>
        <taxon>Ecdysozoa</taxon>
        <taxon>Arthropoda</taxon>
        <taxon>Hexapoda</taxon>
        <taxon>Insecta</taxon>
        <taxon>Pterygota</taxon>
        <taxon>Neoptera</taxon>
        <taxon>Endopterygota</taxon>
        <taxon>Coleoptera</taxon>
        <taxon>Polyphaga</taxon>
        <taxon>Cucujiformia</taxon>
        <taxon>Chrysomeloidea</taxon>
        <taxon>Cerambycidae</taxon>
        <taxon>Cerambycinae</taxon>
        <taxon>Callichromatini</taxon>
        <taxon>Aromia</taxon>
    </lineage>
</organism>
<proteinExistence type="predicted"/>
<dbReference type="Proteomes" id="UP001162162">
    <property type="component" value="Unassembled WGS sequence"/>
</dbReference>
<protein>
    <submittedName>
        <fullName evidence="2">Uncharacterized protein</fullName>
    </submittedName>
</protein>
<gene>
    <name evidence="2" type="ORF">NQ318_002992</name>
</gene>
<evidence type="ECO:0000256" key="1">
    <source>
        <dbReference type="SAM" id="Phobius"/>
    </source>
</evidence>
<keyword evidence="3" id="KW-1185">Reference proteome</keyword>